<organism evidence="14 15">
    <name type="scientific">Eiseniibacteriota bacterium</name>
    <dbReference type="NCBI Taxonomy" id="2212470"/>
    <lineage>
        <taxon>Bacteria</taxon>
        <taxon>Candidatus Eiseniibacteriota</taxon>
    </lineage>
</organism>
<gene>
    <name evidence="14" type="primary">purM</name>
    <name evidence="14" type="ORF">ACFL2Z_05485</name>
</gene>
<comment type="caution">
    <text evidence="14">The sequence shown here is derived from an EMBL/GenBank/DDBJ whole genome shotgun (WGS) entry which is preliminary data.</text>
</comment>
<comment type="pathway">
    <text evidence="1">Purine metabolism; IMP biosynthesis via de novo pathway; 5-amino-1-(5-phospho-D-ribosyl)imidazole from N(2)-formyl-N(1)-(5-phospho-D-ribosyl)glycinamide: step 2/2.</text>
</comment>
<dbReference type="Pfam" id="PF00586">
    <property type="entry name" value="AIRS"/>
    <property type="match status" value="1"/>
</dbReference>
<dbReference type="PANTHER" id="PTHR10520">
    <property type="entry name" value="TRIFUNCTIONAL PURINE BIOSYNTHETIC PROTEIN ADENOSINE-3-RELATED"/>
    <property type="match status" value="1"/>
</dbReference>
<dbReference type="InterPro" id="IPR004733">
    <property type="entry name" value="PurM_cligase"/>
</dbReference>
<evidence type="ECO:0000259" key="12">
    <source>
        <dbReference type="Pfam" id="PF00586"/>
    </source>
</evidence>
<evidence type="ECO:0000256" key="11">
    <source>
        <dbReference type="ARBA" id="ARBA00049057"/>
    </source>
</evidence>
<dbReference type="InterPro" id="IPR036676">
    <property type="entry name" value="PurM-like_C_sf"/>
</dbReference>
<evidence type="ECO:0000256" key="4">
    <source>
        <dbReference type="ARBA" id="ARBA00020367"/>
    </source>
</evidence>
<dbReference type="Proteomes" id="UP001594288">
    <property type="component" value="Unassembled WGS sequence"/>
</dbReference>
<evidence type="ECO:0000256" key="5">
    <source>
        <dbReference type="ARBA" id="ARBA00022598"/>
    </source>
</evidence>
<dbReference type="InterPro" id="IPR016188">
    <property type="entry name" value="PurM-like_N"/>
</dbReference>
<comment type="similarity">
    <text evidence="2">Belongs to the AIR synthase family.</text>
</comment>
<evidence type="ECO:0000256" key="7">
    <source>
        <dbReference type="ARBA" id="ARBA00022840"/>
    </source>
</evidence>
<dbReference type="InterPro" id="IPR010918">
    <property type="entry name" value="PurM-like_C_dom"/>
</dbReference>
<feature type="domain" description="PurM-like C-terminal" evidence="13">
    <location>
        <begin position="106"/>
        <end position="267"/>
    </location>
</feature>
<evidence type="ECO:0000256" key="9">
    <source>
        <dbReference type="ARBA" id="ARBA00032931"/>
    </source>
</evidence>
<dbReference type="NCBIfam" id="TIGR00878">
    <property type="entry name" value="purM"/>
    <property type="match status" value="1"/>
</dbReference>
<accession>A0ABV6YQI9</accession>
<dbReference type="InterPro" id="IPR036921">
    <property type="entry name" value="PurM-like_N_sf"/>
</dbReference>
<sequence>MQVATAYGSHTGIGRDIVAHCVGDILCVGARPVAFMDYIAFDRLDPRVFSQVMKGITRECAGQGIQLIGGETAEMPGVYRKGEYDVVGFIIGVAEKRRVLDGSRIRKGDLIVGLPSNGLHTNGYSLARKALLGRGRFKVTDCPPGWKTALGRALLKPHTSYFDQVYPLVEKGLPRGIAHITGGGIAGNLCRILPPGCSAVLKKSLWRVPRIFDLIAERGPVEEDEMYRVFNMGLGMLLVVPHADLPEVLRSTRSSRVVGEITGGDGEVTLE</sequence>
<evidence type="ECO:0000256" key="1">
    <source>
        <dbReference type="ARBA" id="ARBA00004686"/>
    </source>
</evidence>
<dbReference type="EC" id="6.3.3.1" evidence="3"/>
<dbReference type="EMBL" id="JBHPEI010000123">
    <property type="protein sequence ID" value="MFC1800336.1"/>
    <property type="molecule type" value="Genomic_DNA"/>
</dbReference>
<keyword evidence="6" id="KW-0547">Nucleotide-binding</keyword>
<evidence type="ECO:0000313" key="14">
    <source>
        <dbReference type="EMBL" id="MFC1800336.1"/>
    </source>
</evidence>
<dbReference type="SUPFAM" id="SSF56042">
    <property type="entry name" value="PurM C-terminal domain-like"/>
    <property type="match status" value="1"/>
</dbReference>
<protein>
    <recommendedName>
        <fullName evidence="4">Phosphoribosylformylglycinamidine cyclo-ligase</fullName>
        <ecNumber evidence="3">6.3.3.1</ecNumber>
    </recommendedName>
    <alternativeName>
        <fullName evidence="9">AIR synthase</fullName>
    </alternativeName>
    <alternativeName>
        <fullName evidence="10">AIRS</fullName>
    </alternativeName>
    <alternativeName>
        <fullName evidence="8">Phosphoribosyl-aminoimidazole synthetase</fullName>
    </alternativeName>
</protein>
<evidence type="ECO:0000256" key="2">
    <source>
        <dbReference type="ARBA" id="ARBA00010280"/>
    </source>
</evidence>
<evidence type="ECO:0000259" key="13">
    <source>
        <dbReference type="Pfam" id="PF02769"/>
    </source>
</evidence>
<evidence type="ECO:0000313" key="15">
    <source>
        <dbReference type="Proteomes" id="UP001594288"/>
    </source>
</evidence>
<proteinExistence type="inferred from homology"/>
<feature type="domain" description="PurM-like N-terminal" evidence="12">
    <location>
        <begin position="8"/>
        <end position="94"/>
    </location>
</feature>
<keyword evidence="7" id="KW-0067">ATP-binding</keyword>
<dbReference type="CDD" id="cd02196">
    <property type="entry name" value="PurM"/>
    <property type="match status" value="1"/>
</dbReference>
<dbReference type="Pfam" id="PF02769">
    <property type="entry name" value="AIRS_C"/>
    <property type="match status" value="1"/>
</dbReference>
<keyword evidence="5 14" id="KW-0436">Ligase</keyword>
<dbReference type="GO" id="GO:0004641">
    <property type="term" value="F:phosphoribosylformylglycinamidine cyclo-ligase activity"/>
    <property type="evidence" value="ECO:0007669"/>
    <property type="project" value="UniProtKB-EC"/>
</dbReference>
<evidence type="ECO:0000256" key="10">
    <source>
        <dbReference type="ARBA" id="ARBA00033093"/>
    </source>
</evidence>
<name>A0ABV6YQI9_UNCEI</name>
<reference evidence="14 15" key="1">
    <citation type="submission" date="2024-09" db="EMBL/GenBank/DDBJ databases">
        <authorList>
            <person name="D'Angelo T."/>
        </authorList>
    </citation>
    <scope>NUCLEOTIDE SEQUENCE [LARGE SCALE GENOMIC DNA]</scope>
    <source>
        <strain evidence="14">SAG AM-311-F02</strain>
    </source>
</reference>
<evidence type="ECO:0000256" key="8">
    <source>
        <dbReference type="ARBA" id="ARBA00031908"/>
    </source>
</evidence>
<evidence type="ECO:0000256" key="3">
    <source>
        <dbReference type="ARBA" id="ARBA00013047"/>
    </source>
</evidence>
<dbReference type="PANTHER" id="PTHR10520:SF12">
    <property type="entry name" value="TRIFUNCTIONAL PURINE BIOSYNTHETIC PROTEIN ADENOSINE-3"/>
    <property type="match status" value="1"/>
</dbReference>
<keyword evidence="15" id="KW-1185">Reference proteome</keyword>
<dbReference type="SUPFAM" id="SSF55326">
    <property type="entry name" value="PurM N-terminal domain-like"/>
    <property type="match status" value="1"/>
</dbReference>
<evidence type="ECO:0000256" key="6">
    <source>
        <dbReference type="ARBA" id="ARBA00022741"/>
    </source>
</evidence>
<dbReference type="Gene3D" id="3.30.1330.10">
    <property type="entry name" value="PurM-like, N-terminal domain"/>
    <property type="match status" value="1"/>
</dbReference>
<comment type="catalytic activity">
    <reaction evidence="11">
        <text>2-formamido-N(1)-(5-O-phospho-beta-D-ribosyl)acetamidine + ATP = 5-amino-1-(5-phospho-beta-D-ribosyl)imidazole + ADP + phosphate + H(+)</text>
        <dbReference type="Rhea" id="RHEA:23032"/>
        <dbReference type="ChEBI" id="CHEBI:15378"/>
        <dbReference type="ChEBI" id="CHEBI:30616"/>
        <dbReference type="ChEBI" id="CHEBI:43474"/>
        <dbReference type="ChEBI" id="CHEBI:137981"/>
        <dbReference type="ChEBI" id="CHEBI:147287"/>
        <dbReference type="ChEBI" id="CHEBI:456216"/>
        <dbReference type="EC" id="6.3.3.1"/>
    </reaction>
</comment>
<dbReference type="Gene3D" id="3.90.650.10">
    <property type="entry name" value="PurM-like C-terminal domain"/>
    <property type="match status" value="1"/>
</dbReference>